<dbReference type="PANTHER" id="PTHR47399">
    <property type="entry name" value="TRANSMEMBRANE PROTEIN 121B"/>
    <property type="match status" value="1"/>
</dbReference>
<feature type="transmembrane region" description="Helical" evidence="3">
    <location>
        <begin position="221"/>
        <end position="242"/>
    </location>
</feature>
<keyword evidence="3" id="KW-1133">Transmembrane helix</keyword>
<evidence type="ECO:0000256" key="3">
    <source>
        <dbReference type="SAM" id="Phobius"/>
    </source>
</evidence>
<proteinExistence type="inferred from homology"/>
<protein>
    <submittedName>
        <fullName evidence="4">Uncharacterized protein</fullName>
    </submittedName>
</protein>
<feature type="transmembrane region" description="Helical" evidence="3">
    <location>
        <begin position="262"/>
        <end position="282"/>
    </location>
</feature>
<comment type="caution">
    <text evidence="4">The sequence shown here is derived from an EMBL/GenBank/DDBJ whole genome shotgun (WGS) entry which is preliminary data.</text>
</comment>
<feature type="transmembrane region" description="Helical" evidence="3">
    <location>
        <begin position="154"/>
        <end position="171"/>
    </location>
</feature>
<dbReference type="AlphaFoldDB" id="A0AAN9Y4K5"/>
<dbReference type="InterPro" id="IPR032776">
    <property type="entry name" value="CECR6/TMEM121"/>
</dbReference>
<feature type="transmembrane region" description="Helical" evidence="3">
    <location>
        <begin position="42"/>
        <end position="63"/>
    </location>
</feature>
<feature type="transmembrane region" description="Helical" evidence="3">
    <location>
        <begin position="92"/>
        <end position="111"/>
    </location>
</feature>
<dbReference type="InterPro" id="IPR026624">
    <property type="entry name" value="CECR6"/>
</dbReference>
<comment type="similarity">
    <text evidence="1">Belongs to the TMEM121 family.</text>
</comment>
<keyword evidence="5" id="KW-1185">Reference proteome</keyword>
<dbReference type="Pfam" id="PF14997">
    <property type="entry name" value="CECR6_TMEM121"/>
    <property type="match status" value="1"/>
</dbReference>
<organism evidence="4 5">
    <name type="scientific">Parthenolecanium corni</name>
    <dbReference type="NCBI Taxonomy" id="536013"/>
    <lineage>
        <taxon>Eukaryota</taxon>
        <taxon>Metazoa</taxon>
        <taxon>Ecdysozoa</taxon>
        <taxon>Arthropoda</taxon>
        <taxon>Hexapoda</taxon>
        <taxon>Insecta</taxon>
        <taxon>Pterygota</taxon>
        <taxon>Neoptera</taxon>
        <taxon>Paraneoptera</taxon>
        <taxon>Hemiptera</taxon>
        <taxon>Sternorrhyncha</taxon>
        <taxon>Coccoidea</taxon>
        <taxon>Coccidae</taxon>
        <taxon>Parthenolecanium</taxon>
    </lineage>
</organism>
<dbReference type="Proteomes" id="UP001367676">
    <property type="component" value="Unassembled WGS sequence"/>
</dbReference>
<evidence type="ECO:0000313" key="4">
    <source>
        <dbReference type="EMBL" id="KAK7590942.1"/>
    </source>
</evidence>
<gene>
    <name evidence="4" type="ORF">V9T40_002555</name>
</gene>
<keyword evidence="3" id="KW-0472">Membrane</keyword>
<feature type="compositionally biased region" description="Polar residues" evidence="2">
    <location>
        <begin position="328"/>
        <end position="340"/>
    </location>
</feature>
<feature type="transmembrane region" description="Helical" evidence="3">
    <location>
        <begin position="12"/>
        <end position="36"/>
    </location>
</feature>
<name>A0AAN9Y4K5_9HEMI</name>
<accession>A0AAN9Y4K5</accession>
<keyword evidence="3" id="KW-0812">Transmembrane</keyword>
<evidence type="ECO:0000256" key="1">
    <source>
        <dbReference type="ARBA" id="ARBA00007711"/>
    </source>
</evidence>
<evidence type="ECO:0000256" key="2">
    <source>
        <dbReference type="SAM" id="MobiDB-lite"/>
    </source>
</evidence>
<evidence type="ECO:0000313" key="5">
    <source>
        <dbReference type="Proteomes" id="UP001367676"/>
    </source>
</evidence>
<dbReference type="PANTHER" id="PTHR47399:SF1">
    <property type="entry name" value="TRANSMEMBRANE PROTEIN 121B"/>
    <property type="match status" value="1"/>
</dbReference>
<dbReference type="EMBL" id="JBBCAQ010000022">
    <property type="protein sequence ID" value="KAK7590942.1"/>
    <property type="molecule type" value="Genomic_DNA"/>
</dbReference>
<reference evidence="4 5" key="1">
    <citation type="submission" date="2024-03" db="EMBL/GenBank/DDBJ databases">
        <title>Adaptation during the transition from Ophiocordyceps entomopathogen to insect associate is accompanied by gene loss and intensified selection.</title>
        <authorList>
            <person name="Ward C.M."/>
            <person name="Onetto C.A."/>
            <person name="Borneman A.R."/>
        </authorList>
    </citation>
    <scope>NUCLEOTIDE SEQUENCE [LARGE SCALE GENOMIC DNA]</scope>
    <source>
        <strain evidence="4">AWRI1</strain>
        <tissue evidence="4">Single Adult Female</tissue>
    </source>
</reference>
<feature type="region of interest" description="Disordered" evidence="2">
    <location>
        <begin position="327"/>
        <end position="346"/>
    </location>
</feature>
<sequence length="346" mass="39970">MEIWKNRLSYRIFFSIDSACLLLILVAQATAFYYFFNQPFRVLFVIMDVICIFTFLITMVVSYQYFTQSADTSETDNSLVTIVKKQLKKVDFGILPMSYVCWLIYVFILVWKTHIVVGPLDNPELLNSTVIDSCNGQNTTCQTIEFNGAKWQKAVLQVCLALATPVFMLLIEGHNWHRRSSESYLQVNDMCKKTGIEIFDSVEIVTLLIERNDLSITLERIVFQLATLNFVLPTLLLYQLNITNFGVKKSKKSFRLSVLHNILRIAAINIPFFMVRFYTWTVTKEISVFIMKNLFYVVLSFRELYLDIWLYIKPNVPVAKSGNEEIPLNQNEGATQTDGSKLTARL</sequence>